<evidence type="ECO:0000256" key="5">
    <source>
        <dbReference type="ARBA" id="ARBA00023239"/>
    </source>
</evidence>
<dbReference type="GO" id="GO:0003856">
    <property type="term" value="F:3-dehydroquinate synthase activity"/>
    <property type="evidence" value="ECO:0007669"/>
    <property type="project" value="UniProtKB-EC"/>
</dbReference>
<dbReference type="Gene3D" id="1.20.1090.10">
    <property type="entry name" value="Dehydroquinate synthase-like - alpha domain"/>
    <property type="match status" value="1"/>
</dbReference>
<protein>
    <submittedName>
        <fullName evidence="9">3-dehydroquinate synthase</fullName>
        <ecNumber evidence="8">4.2.3.4</ecNumber>
    </submittedName>
</protein>
<dbReference type="OrthoDB" id="9806583at2"/>
<dbReference type="PANTHER" id="PTHR43622:SF7">
    <property type="entry name" value="3-DEHYDROQUINATE SYNTHASE, CHLOROPLASTIC"/>
    <property type="match status" value="1"/>
</dbReference>
<dbReference type="Proteomes" id="UP000437862">
    <property type="component" value="Chromosome"/>
</dbReference>
<dbReference type="InterPro" id="IPR030960">
    <property type="entry name" value="DHQS/DOIS_N"/>
</dbReference>
<keyword evidence="4" id="KW-0057">Aromatic amino acid biosynthesis</keyword>
<comment type="cofactor">
    <cofactor evidence="1">
        <name>NAD(+)</name>
        <dbReference type="ChEBI" id="CHEBI:57540"/>
    </cofactor>
</comment>
<reference evidence="8 11" key="3">
    <citation type="submission" date="2019-12" db="EMBL/GenBank/DDBJ databases">
        <title>Draft Genome Sequences of Six Type Strains of the Genus Massilia.</title>
        <authorList>
            <person name="Miess H."/>
            <person name="Frediansyah A."/>
            <person name="Goeker M."/>
            <person name="Gross H."/>
        </authorList>
    </citation>
    <scope>NUCLEOTIDE SEQUENCE [LARGE SCALE GENOMIC DNA]</scope>
    <source>
        <strain evidence="8 11">DSM 26639</strain>
    </source>
</reference>
<accession>A0A562PQF4</accession>
<feature type="domain" description="3-dehydroquinate synthase C-terminal" evidence="7">
    <location>
        <begin position="198"/>
        <end position="323"/>
    </location>
</feature>
<evidence type="ECO:0000256" key="2">
    <source>
        <dbReference type="ARBA" id="ARBA00022605"/>
    </source>
</evidence>
<keyword evidence="11" id="KW-1185">Reference proteome</keyword>
<reference evidence="9 10" key="1">
    <citation type="journal article" date="2015" name="Stand. Genomic Sci.">
        <title>Genomic Encyclopedia of Bacterial and Archaeal Type Strains, Phase III: the genomes of soil and plant-associated and newly described type strains.</title>
        <authorList>
            <person name="Whitman W.B."/>
            <person name="Woyke T."/>
            <person name="Klenk H.P."/>
            <person name="Zhou Y."/>
            <person name="Lilburn T.G."/>
            <person name="Beck B.J."/>
            <person name="De Vos P."/>
            <person name="Vandamme P."/>
            <person name="Eisen J.A."/>
            <person name="Garrity G."/>
            <person name="Hugenholtz P."/>
            <person name="Kyrpides N.C."/>
        </authorList>
    </citation>
    <scope>NUCLEOTIDE SEQUENCE [LARGE SCALE GENOMIC DNA]</scope>
    <source>
        <strain evidence="9 10">CGMCC 1.10685</strain>
    </source>
</reference>
<evidence type="ECO:0000259" key="7">
    <source>
        <dbReference type="Pfam" id="PF24621"/>
    </source>
</evidence>
<organism evidence="9 10">
    <name type="scientific">Pseudoduganella flava</name>
    <dbReference type="NCBI Taxonomy" id="871742"/>
    <lineage>
        <taxon>Bacteria</taxon>
        <taxon>Pseudomonadati</taxon>
        <taxon>Pseudomonadota</taxon>
        <taxon>Betaproteobacteria</taxon>
        <taxon>Burkholderiales</taxon>
        <taxon>Oxalobacteraceae</taxon>
        <taxon>Telluria group</taxon>
        <taxon>Pseudoduganella</taxon>
    </lineage>
</organism>
<keyword evidence="5 8" id="KW-0456">Lyase</keyword>
<dbReference type="GO" id="GO:0008652">
    <property type="term" value="P:amino acid biosynthetic process"/>
    <property type="evidence" value="ECO:0007669"/>
    <property type="project" value="UniProtKB-KW"/>
</dbReference>
<evidence type="ECO:0000256" key="1">
    <source>
        <dbReference type="ARBA" id="ARBA00001911"/>
    </source>
</evidence>
<evidence type="ECO:0000256" key="4">
    <source>
        <dbReference type="ARBA" id="ARBA00023141"/>
    </source>
</evidence>
<dbReference type="InterPro" id="IPR050071">
    <property type="entry name" value="Dehydroquinate_synthase"/>
</dbReference>
<evidence type="ECO:0000313" key="10">
    <source>
        <dbReference type="Proteomes" id="UP000315112"/>
    </source>
</evidence>
<feature type="domain" description="3-dehydroquinate synthase N-terminal" evidence="6">
    <location>
        <begin position="85"/>
        <end position="192"/>
    </location>
</feature>
<dbReference type="EMBL" id="CP046904">
    <property type="protein sequence ID" value="QGZ37848.1"/>
    <property type="molecule type" value="Genomic_DNA"/>
</dbReference>
<dbReference type="Pfam" id="PF01761">
    <property type="entry name" value="DHQ_synthase"/>
    <property type="match status" value="1"/>
</dbReference>
<name>A0A562PQF4_9BURK</name>
<reference evidence="9" key="2">
    <citation type="submission" date="2019-07" db="EMBL/GenBank/DDBJ databases">
        <authorList>
            <person name="Whitman W."/>
            <person name="Huntemann M."/>
            <person name="Clum A."/>
            <person name="Pillay M."/>
            <person name="Palaniappan K."/>
            <person name="Varghese N."/>
            <person name="Mikhailova N."/>
            <person name="Stamatis D."/>
            <person name="Reddy T."/>
            <person name="Daum C."/>
            <person name="Shapiro N."/>
            <person name="Ivanova N."/>
            <person name="Kyrpides N."/>
            <person name="Woyke T."/>
        </authorList>
    </citation>
    <scope>NUCLEOTIDE SEQUENCE</scope>
    <source>
        <strain evidence="9">CGMCC 1.10685</strain>
    </source>
</reference>
<dbReference type="EC" id="4.2.3.4" evidence="8"/>
<dbReference type="Gene3D" id="3.40.50.1970">
    <property type="match status" value="1"/>
</dbReference>
<keyword evidence="3" id="KW-0520">NAD</keyword>
<sequence length="395" mass="41938">MLEYRIDQQFEVRYDYPVCFTRDAFAPGNPVLADLLRPPSGGRARLLVAVDDGVANALPGLCDAIEAYAETHAETVELACPPWAVRGGEAAKNAGADVDAFYRRVVRFGVCRHSYVAVIGGGAVLDAIGYAAATAHRGIRLVRMPSTVLGQNDAGVGVKNAVNWMGRKNFLGTFVPPFAVVNDFALLASGPAADRRAGIAEAVKVALIRDAAFFARLLRERHALADLQPHALEPMIVRCAELHLAQIRCGGDPFERGSARPLDFGHWSAHSLEELSGHRLRHGEAVAIGIALDTLYSRRVGLLGAADAQQVLALLADLGFVLSDPALARLDIAGALAAFREHLGGALCITLLAGIGRGVEVDTIDTQAMADCVRMLADWHPRRAGVAPVPAGALS</sequence>
<evidence type="ECO:0000313" key="9">
    <source>
        <dbReference type="EMBL" id="TWI46677.1"/>
    </source>
</evidence>
<dbReference type="Proteomes" id="UP000315112">
    <property type="component" value="Unassembled WGS sequence"/>
</dbReference>
<dbReference type="PANTHER" id="PTHR43622">
    <property type="entry name" value="3-DEHYDROQUINATE SYNTHASE"/>
    <property type="match status" value="1"/>
</dbReference>
<dbReference type="Pfam" id="PF24621">
    <property type="entry name" value="DHQS_C"/>
    <property type="match status" value="1"/>
</dbReference>
<gene>
    <name evidence="8" type="ORF">GO485_01490</name>
    <name evidence="9" type="ORF">IP92_03040</name>
</gene>
<dbReference type="EMBL" id="VLKW01000005">
    <property type="protein sequence ID" value="TWI46677.1"/>
    <property type="molecule type" value="Genomic_DNA"/>
</dbReference>
<evidence type="ECO:0000313" key="8">
    <source>
        <dbReference type="EMBL" id="QGZ37848.1"/>
    </source>
</evidence>
<dbReference type="SUPFAM" id="SSF56796">
    <property type="entry name" value="Dehydroquinate synthase-like"/>
    <property type="match status" value="1"/>
</dbReference>
<dbReference type="InterPro" id="IPR056179">
    <property type="entry name" value="DHQS_C"/>
</dbReference>
<evidence type="ECO:0000259" key="6">
    <source>
        <dbReference type="Pfam" id="PF01761"/>
    </source>
</evidence>
<evidence type="ECO:0000256" key="3">
    <source>
        <dbReference type="ARBA" id="ARBA00023027"/>
    </source>
</evidence>
<dbReference type="NCBIfam" id="NF004852">
    <property type="entry name" value="PRK06203.1"/>
    <property type="match status" value="1"/>
</dbReference>
<dbReference type="AlphaFoldDB" id="A0A562PQF4"/>
<dbReference type="GO" id="GO:0009073">
    <property type="term" value="P:aromatic amino acid family biosynthetic process"/>
    <property type="evidence" value="ECO:0007669"/>
    <property type="project" value="UniProtKB-KW"/>
</dbReference>
<dbReference type="RefSeq" id="WP_145876310.1">
    <property type="nucleotide sequence ID" value="NZ_CP046904.1"/>
</dbReference>
<keyword evidence="2" id="KW-0028">Amino-acid biosynthesis</keyword>
<proteinExistence type="predicted"/>
<evidence type="ECO:0000313" key="11">
    <source>
        <dbReference type="Proteomes" id="UP000437862"/>
    </source>
</evidence>
<dbReference type="CDD" id="cd08198">
    <property type="entry name" value="DHQS-like"/>
    <property type="match status" value="1"/>
</dbReference>